<dbReference type="Proteomes" id="UP000017836">
    <property type="component" value="Unassembled WGS sequence"/>
</dbReference>
<dbReference type="EMBL" id="KI392591">
    <property type="protein sequence ID" value="ERN13248.1"/>
    <property type="molecule type" value="Genomic_DNA"/>
</dbReference>
<sequence>MDTCGLGWFGGGETMGNPSDKKCANPLASKTGCCAIITTVFLFFLFSATFQSTPFIFPSLYLSPFSFLELLLCKPSGLEVGISRDSKPIHGCSAENPSGSNPLRQTRLIPIRL</sequence>
<evidence type="ECO:0000313" key="1">
    <source>
        <dbReference type="EMBL" id="ERN13248.1"/>
    </source>
</evidence>
<dbReference type="Gramene" id="ERN13248">
    <property type="protein sequence ID" value="ERN13248"/>
    <property type="gene ID" value="AMTR_s00040p00233200"/>
</dbReference>
<gene>
    <name evidence="1" type="ORF">AMTR_s00040p00233200</name>
</gene>
<keyword evidence="2" id="KW-1185">Reference proteome</keyword>
<evidence type="ECO:0000313" key="2">
    <source>
        <dbReference type="Proteomes" id="UP000017836"/>
    </source>
</evidence>
<dbReference type="AlphaFoldDB" id="W1PY92"/>
<reference evidence="2" key="1">
    <citation type="journal article" date="2013" name="Science">
        <title>The Amborella genome and the evolution of flowering plants.</title>
        <authorList>
            <consortium name="Amborella Genome Project"/>
        </authorList>
    </citation>
    <scope>NUCLEOTIDE SEQUENCE [LARGE SCALE GENOMIC DNA]</scope>
</reference>
<dbReference type="HOGENOM" id="CLU_2136842_0_0_1"/>
<name>W1PY92_AMBTC</name>
<protein>
    <submittedName>
        <fullName evidence="1">Uncharacterized protein</fullName>
    </submittedName>
</protein>
<accession>W1PY92</accession>
<organism evidence="1 2">
    <name type="scientific">Amborella trichopoda</name>
    <dbReference type="NCBI Taxonomy" id="13333"/>
    <lineage>
        <taxon>Eukaryota</taxon>
        <taxon>Viridiplantae</taxon>
        <taxon>Streptophyta</taxon>
        <taxon>Embryophyta</taxon>
        <taxon>Tracheophyta</taxon>
        <taxon>Spermatophyta</taxon>
        <taxon>Magnoliopsida</taxon>
        <taxon>Amborellales</taxon>
        <taxon>Amborellaceae</taxon>
        <taxon>Amborella</taxon>
    </lineage>
</organism>
<proteinExistence type="predicted"/>